<dbReference type="Gene3D" id="1.10.10.10">
    <property type="entry name" value="Winged helix-like DNA-binding domain superfamily/Winged helix DNA-binding domain"/>
    <property type="match status" value="1"/>
</dbReference>
<dbReference type="PROSITE" id="PS50042">
    <property type="entry name" value="CNMP_BINDING_3"/>
    <property type="match status" value="1"/>
</dbReference>
<feature type="region of interest" description="Disordered" evidence="4">
    <location>
        <begin position="252"/>
        <end position="298"/>
    </location>
</feature>
<keyword evidence="8" id="KW-1185">Reference proteome</keyword>
<evidence type="ECO:0000256" key="2">
    <source>
        <dbReference type="ARBA" id="ARBA00023125"/>
    </source>
</evidence>
<feature type="domain" description="Cyclic nucleotide-binding" evidence="5">
    <location>
        <begin position="41"/>
        <end position="161"/>
    </location>
</feature>
<evidence type="ECO:0000313" key="7">
    <source>
        <dbReference type="EMBL" id="MBB3197096.1"/>
    </source>
</evidence>
<dbReference type="Pfam" id="PF13545">
    <property type="entry name" value="HTH_Crp_2"/>
    <property type="match status" value="1"/>
</dbReference>
<evidence type="ECO:0000256" key="3">
    <source>
        <dbReference type="ARBA" id="ARBA00023163"/>
    </source>
</evidence>
<feature type="compositionally biased region" description="Low complexity" evidence="4">
    <location>
        <begin position="259"/>
        <end position="298"/>
    </location>
</feature>
<dbReference type="SUPFAM" id="SSF51206">
    <property type="entry name" value="cAMP-binding domain-like"/>
    <property type="match status" value="1"/>
</dbReference>
<feature type="compositionally biased region" description="Polar residues" evidence="4">
    <location>
        <begin position="1"/>
        <end position="10"/>
    </location>
</feature>
<dbReference type="Pfam" id="PF00027">
    <property type="entry name" value="cNMP_binding"/>
    <property type="match status" value="1"/>
</dbReference>
<dbReference type="Proteomes" id="UP000574369">
    <property type="component" value="Unassembled WGS sequence"/>
</dbReference>
<keyword evidence="1" id="KW-0805">Transcription regulation</keyword>
<protein>
    <submittedName>
        <fullName evidence="7">CRP-like cAMP-binding protein</fullName>
    </submittedName>
</protein>
<evidence type="ECO:0000313" key="8">
    <source>
        <dbReference type="Proteomes" id="UP000574369"/>
    </source>
</evidence>
<evidence type="ECO:0000256" key="4">
    <source>
        <dbReference type="SAM" id="MobiDB-lite"/>
    </source>
</evidence>
<dbReference type="SMART" id="SM00419">
    <property type="entry name" value="HTH_CRP"/>
    <property type="match status" value="1"/>
</dbReference>
<dbReference type="InterPro" id="IPR036388">
    <property type="entry name" value="WH-like_DNA-bd_sf"/>
</dbReference>
<evidence type="ECO:0000259" key="6">
    <source>
        <dbReference type="PROSITE" id="PS51063"/>
    </source>
</evidence>
<comment type="caution">
    <text evidence="7">The sequence shown here is derived from an EMBL/GenBank/DDBJ whole genome shotgun (WGS) entry which is preliminary data.</text>
</comment>
<proteinExistence type="predicted"/>
<sequence>MSLSATTLSPETRPEPPRAVRTSVRDRARAASPRELLSVPWLAGLTPAERQQASSGLLVVEVMPGEALCRSGRAASYWFGVLEGLLRHSEPGDTGRPMRFGGVAPGGWCCEDTLLQRAPYRSDVRALRRSVVAALPLEDFHALLGSSLGFNQYLLLQLHERLGQVDTLRDMERRSDPDLRVARHLAALSHPRLHPGVGDLLRITQQELGQLVGLSRQRVNEALGRLETEHLIRVAYGGVQVLNAGRLQQFGSPASAGPTASMSASAETETAAAAAASSSQEPLTPRTASAPAAAADTP</sequence>
<evidence type="ECO:0000256" key="1">
    <source>
        <dbReference type="ARBA" id="ARBA00023015"/>
    </source>
</evidence>
<dbReference type="EMBL" id="JACHXO010000010">
    <property type="protein sequence ID" value="MBB3197096.1"/>
    <property type="molecule type" value="Genomic_DNA"/>
</dbReference>
<feature type="domain" description="HTH crp-type" evidence="6">
    <location>
        <begin position="175"/>
        <end position="245"/>
    </location>
</feature>
<gene>
    <name evidence="7" type="ORF">FHS28_004521</name>
</gene>
<dbReference type="InterPro" id="IPR014710">
    <property type="entry name" value="RmlC-like_jellyroll"/>
</dbReference>
<dbReference type="RefSeq" id="WP_088454064.1">
    <property type="nucleotide sequence ID" value="NZ_JACHXO010000010.1"/>
</dbReference>
<dbReference type="InterPro" id="IPR018490">
    <property type="entry name" value="cNMP-bd_dom_sf"/>
</dbReference>
<feature type="region of interest" description="Disordered" evidence="4">
    <location>
        <begin position="1"/>
        <end position="27"/>
    </location>
</feature>
<dbReference type="InterPro" id="IPR012318">
    <property type="entry name" value="HTH_CRP"/>
</dbReference>
<feature type="compositionally biased region" description="Basic and acidic residues" evidence="4">
    <location>
        <begin position="12"/>
        <end position="27"/>
    </location>
</feature>
<dbReference type="PROSITE" id="PS51063">
    <property type="entry name" value="HTH_CRP_2"/>
    <property type="match status" value="1"/>
</dbReference>
<reference evidence="7 8" key="1">
    <citation type="submission" date="2020-08" db="EMBL/GenBank/DDBJ databases">
        <title>Genomic Encyclopedia of Type Strains, Phase III (KMG-III): the genomes of soil and plant-associated and newly described type strains.</title>
        <authorList>
            <person name="Whitman W."/>
        </authorList>
    </citation>
    <scope>NUCLEOTIDE SEQUENCE [LARGE SCALE GENOMIC DNA]</scope>
    <source>
        <strain evidence="7 8">CECT 7247</strain>
    </source>
</reference>
<name>A0ABR6GYA9_9BURK</name>
<keyword evidence="2" id="KW-0238">DNA-binding</keyword>
<organism evidence="7 8">
    <name type="scientific">Roseateles terrae</name>
    <dbReference type="NCBI Taxonomy" id="431060"/>
    <lineage>
        <taxon>Bacteria</taxon>
        <taxon>Pseudomonadati</taxon>
        <taxon>Pseudomonadota</taxon>
        <taxon>Betaproteobacteria</taxon>
        <taxon>Burkholderiales</taxon>
        <taxon>Sphaerotilaceae</taxon>
        <taxon>Roseateles</taxon>
    </lineage>
</organism>
<evidence type="ECO:0000259" key="5">
    <source>
        <dbReference type="PROSITE" id="PS50042"/>
    </source>
</evidence>
<dbReference type="InterPro" id="IPR000595">
    <property type="entry name" value="cNMP-bd_dom"/>
</dbReference>
<dbReference type="InterPro" id="IPR036390">
    <property type="entry name" value="WH_DNA-bd_sf"/>
</dbReference>
<dbReference type="SUPFAM" id="SSF46785">
    <property type="entry name" value="Winged helix' DNA-binding domain"/>
    <property type="match status" value="1"/>
</dbReference>
<dbReference type="Gene3D" id="2.60.120.10">
    <property type="entry name" value="Jelly Rolls"/>
    <property type="match status" value="1"/>
</dbReference>
<dbReference type="SMART" id="SM00100">
    <property type="entry name" value="cNMP"/>
    <property type="match status" value="1"/>
</dbReference>
<accession>A0ABR6GYA9</accession>
<dbReference type="CDD" id="cd00038">
    <property type="entry name" value="CAP_ED"/>
    <property type="match status" value="1"/>
</dbReference>
<keyword evidence="3" id="KW-0804">Transcription</keyword>